<dbReference type="InterPro" id="IPR020846">
    <property type="entry name" value="MFS_dom"/>
</dbReference>
<dbReference type="InterPro" id="IPR050814">
    <property type="entry name" value="Myo-inositol_Transporter"/>
</dbReference>
<evidence type="ECO:0000256" key="4">
    <source>
        <dbReference type="ARBA" id="ARBA00022989"/>
    </source>
</evidence>
<dbReference type="InterPro" id="IPR003663">
    <property type="entry name" value="Sugar/inositol_transpt"/>
</dbReference>
<keyword evidence="9" id="KW-1185">Reference proteome</keyword>
<dbReference type="HOGENOM" id="CLU_2055571_0_0_1"/>
<dbReference type="Proteomes" id="UP000030746">
    <property type="component" value="Unassembled WGS sequence"/>
</dbReference>
<feature type="non-terminal residue" evidence="8">
    <location>
        <position position="120"/>
    </location>
</feature>
<evidence type="ECO:0000256" key="2">
    <source>
        <dbReference type="ARBA" id="ARBA00022448"/>
    </source>
</evidence>
<dbReference type="OMA" id="IVSETHR"/>
<reference evidence="8 9" key="1">
    <citation type="journal article" date="2013" name="Nature">
        <title>Insights into bilaterian evolution from three spiralian genomes.</title>
        <authorList>
            <person name="Simakov O."/>
            <person name="Marletaz F."/>
            <person name="Cho S.J."/>
            <person name="Edsinger-Gonzales E."/>
            <person name="Havlak P."/>
            <person name="Hellsten U."/>
            <person name="Kuo D.H."/>
            <person name="Larsson T."/>
            <person name="Lv J."/>
            <person name="Arendt D."/>
            <person name="Savage R."/>
            <person name="Osoegawa K."/>
            <person name="de Jong P."/>
            <person name="Grimwood J."/>
            <person name="Chapman J.A."/>
            <person name="Shapiro H."/>
            <person name="Aerts A."/>
            <person name="Otillar R.P."/>
            <person name="Terry A.Y."/>
            <person name="Boore J.L."/>
            <person name="Grigoriev I.V."/>
            <person name="Lindberg D.R."/>
            <person name="Seaver E.C."/>
            <person name="Weisblat D.A."/>
            <person name="Putnam N.H."/>
            <person name="Rokhsar D.S."/>
        </authorList>
    </citation>
    <scope>NUCLEOTIDE SEQUENCE [LARGE SCALE GENOMIC DNA]</scope>
</reference>
<dbReference type="GO" id="GO:0005366">
    <property type="term" value="F:myo-inositol:proton symporter activity"/>
    <property type="evidence" value="ECO:0007669"/>
    <property type="project" value="TreeGrafter"/>
</dbReference>
<name>V4A4S7_LOTGI</name>
<dbReference type="STRING" id="225164.V4A4S7"/>
<dbReference type="KEGG" id="lgi:LOTGIDRAFT_77976"/>
<evidence type="ECO:0000313" key="9">
    <source>
        <dbReference type="Proteomes" id="UP000030746"/>
    </source>
</evidence>
<dbReference type="PROSITE" id="PS50850">
    <property type="entry name" value="MFS"/>
    <property type="match status" value="1"/>
</dbReference>
<keyword evidence="5 6" id="KW-0472">Membrane</keyword>
<comment type="subcellular location">
    <subcellularLocation>
        <location evidence="1">Membrane</location>
        <topology evidence="1">Multi-pass membrane protein</topology>
    </subcellularLocation>
</comment>
<dbReference type="Gene3D" id="1.20.1250.20">
    <property type="entry name" value="MFS general substrate transporter like domains"/>
    <property type="match status" value="1"/>
</dbReference>
<dbReference type="OrthoDB" id="4142200at2759"/>
<evidence type="ECO:0000256" key="3">
    <source>
        <dbReference type="ARBA" id="ARBA00022692"/>
    </source>
</evidence>
<dbReference type="InterPro" id="IPR005828">
    <property type="entry name" value="MFS_sugar_transport-like"/>
</dbReference>
<keyword evidence="3 6" id="KW-0812">Transmembrane</keyword>
<sequence>TPLFIYILTFFAALGGFLFGYDTGVISGAIILLRNTYNLSSVWQEAVVSVTVGAAAIFALIGGYLNDKMGRRPVIMVASLIFTIGSISMAIAKDKFTLLSGRIVVGSGIGEYNVIISLYI</sequence>
<feature type="transmembrane region" description="Helical" evidence="6">
    <location>
        <begin position="6"/>
        <end position="33"/>
    </location>
</feature>
<evidence type="ECO:0000313" key="8">
    <source>
        <dbReference type="EMBL" id="ESO89990.1"/>
    </source>
</evidence>
<evidence type="ECO:0000256" key="5">
    <source>
        <dbReference type="ARBA" id="ARBA00023136"/>
    </source>
</evidence>
<feature type="transmembrane region" description="Helical" evidence="6">
    <location>
        <begin position="45"/>
        <end position="65"/>
    </location>
</feature>
<dbReference type="InterPro" id="IPR036259">
    <property type="entry name" value="MFS_trans_sf"/>
</dbReference>
<dbReference type="RefSeq" id="XP_009059310.1">
    <property type="nucleotide sequence ID" value="XM_009061062.1"/>
</dbReference>
<dbReference type="AlphaFoldDB" id="V4A4S7"/>
<gene>
    <name evidence="8" type="ORF">LOTGIDRAFT_77976</name>
</gene>
<dbReference type="GO" id="GO:0016324">
    <property type="term" value="C:apical plasma membrane"/>
    <property type="evidence" value="ECO:0007669"/>
    <property type="project" value="TreeGrafter"/>
</dbReference>
<evidence type="ECO:0000256" key="1">
    <source>
        <dbReference type="ARBA" id="ARBA00004141"/>
    </source>
</evidence>
<feature type="non-terminal residue" evidence="8">
    <location>
        <position position="1"/>
    </location>
</feature>
<proteinExistence type="predicted"/>
<dbReference type="SUPFAM" id="SSF103473">
    <property type="entry name" value="MFS general substrate transporter"/>
    <property type="match status" value="1"/>
</dbReference>
<evidence type="ECO:0000256" key="6">
    <source>
        <dbReference type="SAM" id="Phobius"/>
    </source>
</evidence>
<keyword evidence="4 6" id="KW-1133">Transmembrane helix</keyword>
<dbReference type="EMBL" id="KB202518">
    <property type="protein sequence ID" value="ESO89990.1"/>
    <property type="molecule type" value="Genomic_DNA"/>
</dbReference>
<feature type="domain" description="Major facilitator superfamily (MFS) profile" evidence="7">
    <location>
        <begin position="8"/>
        <end position="120"/>
    </location>
</feature>
<dbReference type="PANTHER" id="PTHR48020:SF12">
    <property type="entry name" value="PROTON MYO-INOSITOL COTRANSPORTER"/>
    <property type="match status" value="1"/>
</dbReference>
<accession>V4A4S7</accession>
<dbReference type="PANTHER" id="PTHR48020">
    <property type="entry name" value="PROTON MYO-INOSITOL COTRANSPORTER"/>
    <property type="match status" value="1"/>
</dbReference>
<dbReference type="CTD" id="20252311"/>
<evidence type="ECO:0000259" key="7">
    <source>
        <dbReference type="PROSITE" id="PS50850"/>
    </source>
</evidence>
<protein>
    <recommendedName>
        <fullName evidence="7">Major facilitator superfamily (MFS) profile domain-containing protein</fullName>
    </recommendedName>
</protein>
<dbReference type="GeneID" id="20252311"/>
<feature type="transmembrane region" description="Helical" evidence="6">
    <location>
        <begin position="71"/>
        <end position="92"/>
    </location>
</feature>
<dbReference type="PRINTS" id="PR00171">
    <property type="entry name" value="SUGRTRNSPORT"/>
</dbReference>
<organism evidence="8 9">
    <name type="scientific">Lottia gigantea</name>
    <name type="common">Giant owl limpet</name>
    <dbReference type="NCBI Taxonomy" id="225164"/>
    <lineage>
        <taxon>Eukaryota</taxon>
        <taxon>Metazoa</taxon>
        <taxon>Spiralia</taxon>
        <taxon>Lophotrochozoa</taxon>
        <taxon>Mollusca</taxon>
        <taxon>Gastropoda</taxon>
        <taxon>Patellogastropoda</taxon>
        <taxon>Lottioidea</taxon>
        <taxon>Lottiidae</taxon>
        <taxon>Lottia</taxon>
    </lineage>
</organism>
<keyword evidence="2" id="KW-0813">Transport</keyword>
<dbReference type="Pfam" id="PF00083">
    <property type="entry name" value="Sugar_tr"/>
    <property type="match status" value="1"/>
</dbReference>